<reference evidence="8 9" key="1">
    <citation type="journal article" date="2016" name="Nat. Commun.">
        <title>Thousands of microbial genomes shed light on interconnected biogeochemical processes in an aquifer system.</title>
        <authorList>
            <person name="Anantharaman K."/>
            <person name="Brown C.T."/>
            <person name="Hug L.A."/>
            <person name="Sharon I."/>
            <person name="Castelle C.J."/>
            <person name="Probst A.J."/>
            <person name="Thomas B.C."/>
            <person name="Singh A."/>
            <person name="Wilkins M.J."/>
            <person name="Karaoz U."/>
            <person name="Brodie E.L."/>
            <person name="Williams K.H."/>
            <person name="Hubbard S.S."/>
            <person name="Banfield J.F."/>
        </authorList>
    </citation>
    <scope>NUCLEOTIDE SEQUENCE [LARGE SCALE GENOMIC DNA]</scope>
</reference>
<evidence type="ECO:0000256" key="6">
    <source>
        <dbReference type="SAM" id="Phobius"/>
    </source>
</evidence>
<name>A0A1F5PKJ3_9BACT</name>
<protein>
    <submittedName>
        <fullName evidence="8">Cytochrome C biogenesis protein</fullName>
    </submittedName>
</protein>
<dbReference type="PANTHER" id="PTHR31272">
    <property type="entry name" value="CYTOCHROME C-TYPE BIOGENESIS PROTEIN HI_1454-RELATED"/>
    <property type="match status" value="1"/>
</dbReference>
<gene>
    <name evidence="8" type="ORF">A3E29_04520</name>
</gene>
<feature type="transmembrane region" description="Helical" evidence="6">
    <location>
        <begin position="41"/>
        <end position="62"/>
    </location>
</feature>
<dbReference type="Proteomes" id="UP000177682">
    <property type="component" value="Unassembled WGS sequence"/>
</dbReference>
<dbReference type="Pfam" id="PF02683">
    <property type="entry name" value="DsbD_TM"/>
    <property type="match status" value="1"/>
</dbReference>
<proteinExistence type="inferred from homology"/>
<feature type="transmembrane region" description="Helical" evidence="6">
    <location>
        <begin position="119"/>
        <end position="144"/>
    </location>
</feature>
<dbReference type="AlphaFoldDB" id="A0A1F5PKJ3"/>
<feature type="transmembrane region" description="Helical" evidence="6">
    <location>
        <begin position="198"/>
        <end position="214"/>
    </location>
</feature>
<evidence type="ECO:0000313" key="9">
    <source>
        <dbReference type="Proteomes" id="UP000177682"/>
    </source>
</evidence>
<evidence type="ECO:0000256" key="4">
    <source>
        <dbReference type="ARBA" id="ARBA00022989"/>
    </source>
</evidence>
<evidence type="ECO:0000259" key="7">
    <source>
        <dbReference type="Pfam" id="PF02683"/>
    </source>
</evidence>
<comment type="caution">
    <text evidence="8">The sequence shown here is derived from an EMBL/GenBank/DDBJ whole genome shotgun (WGS) entry which is preliminary data.</text>
</comment>
<feature type="transmembrane region" description="Helical" evidence="6">
    <location>
        <begin position="74"/>
        <end position="93"/>
    </location>
</feature>
<comment type="subcellular location">
    <subcellularLocation>
        <location evidence="1">Membrane</location>
        <topology evidence="1">Multi-pass membrane protein</topology>
    </subcellularLocation>
</comment>
<dbReference type="GO" id="GO:0017004">
    <property type="term" value="P:cytochrome complex assembly"/>
    <property type="evidence" value="ECO:0007669"/>
    <property type="project" value="InterPro"/>
</dbReference>
<keyword evidence="5 6" id="KW-0472">Membrane</keyword>
<dbReference type="InterPro" id="IPR003834">
    <property type="entry name" value="Cyt_c_assmbl_TM_dom"/>
</dbReference>
<feature type="domain" description="Cytochrome C biogenesis protein transmembrane" evidence="7">
    <location>
        <begin position="4"/>
        <end position="210"/>
    </location>
</feature>
<dbReference type="PANTHER" id="PTHR31272:SF9">
    <property type="entry name" value="BLL1027 PROTEIN"/>
    <property type="match status" value="1"/>
</dbReference>
<sequence>MIEVLLAILAGILTIAAPCILLPLPIILGSSVGQQSKTRPIFITLGFVLTFAVLGLTLNFIIQNLGLSPNALRNSAAIVLAIFALFMIWPTPFERMTMHLSGLINKASQTGRSAGKGNLGGFIIGVVIGIVWAPCAGPILGSILTLVAQQQDITRAGILLIAYAVGAGLPMLAIAYGGQALTTKVKGIAPYAHRLQQVFGIIILLLAVAIYFQYDTLLQAKLLEFIPALNPKF</sequence>
<dbReference type="InterPro" id="IPR051790">
    <property type="entry name" value="Cytochrome_c-biogenesis_DsbD"/>
</dbReference>
<dbReference type="GO" id="GO:0016020">
    <property type="term" value="C:membrane"/>
    <property type="evidence" value="ECO:0007669"/>
    <property type="project" value="UniProtKB-SubCell"/>
</dbReference>
<accession>A0A1F5PKJ3</accession>
<comment type="similarity">
    <text evidence="2">Belongs to the DsbD family.</text>
</comment>
<evidence type="ECO:0000256" key="1">
    <source>
        <dbReference type="ARBA" id="ARBA00004141"/>
    </source>
</evidence>
<feature type="transmembrane region" description="Helical" evidence="6">
    <location>
        <begin position="6"/>
        <end position="29"/>
    </location>
</feature>
<evidence type="ECO:0000256" key="3">
    <source>
        <dbReference type="ARBA" id="ARBA00022692"/>
    </source>
</evidence>
<evidence type="ECO:0000256" key="5">
    <source>
        <dbReference type="ARBA" id="ARBA00023136"/>
    </source>
</evidence>
<evidence type="ECO:0000256" key="2">
    <source>
        <dbReference type="ARBA" id="ARBA00006143"/>
    </source>
</evidence>
<dbReference type="EMBL" id="MFEY01000007">
    <property type="protein sequence ID" value="OGE90324.1"/>
    <property type="molecule type" value="Genomic_DNA"/>
</dbReference>
<organism evidence="8 9">
    <name type="scientific">Candidatus Doudnabacteria bacterium RIFCSPHIGHO2_12_FULL_48_16</name>
    <dbReference type="NCBI Taxonomy" id="1817838"/>
    <lineage>
        <taxon>Bacteria</taxon>
        <taxon>Candidatus Doudnaibacteriota</taxon>
    </lineage>
</organism>
<keyword evidence="3 6" id="KW-0812">Transmembrane</keyword>
<evidence type="ECO:0000313" key="8">
    <source>
        <dbReference type="EMBL" id="OGE90324.1"/>
    </source>
</evidence>
<feature type="transmembrane region" description="Helical" evidence="6">
    <location>
        <begin position="156"/>
        <end position="177"/>
    </location>
</feature>
<keyword evidence="4 6" id="KW-1133">Transmembrane helix</keyword>